<dbReference type="PATRIC" id="fig|1408103.3.peg.5289"/>
<sequence>MRTFSMVKGLPVIDVGSGEKLGEVADLNVSGDGKVLGLLLKRGSLLRRTYLVPVASILACGEDGVMVDGADCLELLQTRPEFTIEHEGRLAGRMMISRQGQELGLLNDVYFSEELGTIVGYELTDGFFSDLMEGKRVVNPVAPPAIGKDAIVVNVENEC</sequence>
<dbReference type="RefSeq" id="WP_046526254.1">
    <property type="nucleotide sequence ID" value="NZ_LAYY01000101.1"/>
</dbReference>
<name>A0A0M2SHK3_9BACI</name>
<protein>
    <submittedName>
        <fullName evidence="2">Photosystem reaction center subunit H</fullName>
    </submittedName>
</protein>
<comment type="caution">
    <text evidence="2">The sequence shown here is derived from an EMBL/GenBank/DDBJ whole genome shotgun (WGS) entry which is preliminary data.</text>
</comment>
<reference evidence="2 3" key="1">
    <citation type="submission" date="2015-04" db="EMBL/GenBank/DDBJ databases">
        <title>Taxonomic description and genome sequence of Bacillus campisalis sp. nov., a novel member of the genus Bacillus isolated from solar saltern.</title>
        <authorList>
            <person name="Mathan Kumar R."/>
            <person name="Kaur G."/>
            <person name="Kumar A."/>
            <person name="Singh N.K."/>
            <person name="Kaur N."/>
            <person name="Kumar N."/>
            <person name="Mayilraj S."/>
        </authorList>
    </citation>
    <scope>NUCLEOTIDE SEQUENCE [LARGE SCALE GENOMIC DNA]</scope>
    <source>
        <strain evidence="2 3">SA2-6</strain>
    </source>
</reference>
<dbReference type="OrthoDB" id="1707618at2"/>
<feature type="domain" description="PRC-barrel" evidence="1">
    <location>
        <begin position="5"/>
        <end position="69"/>
    </location>
</feature>
<dbReference type="AlphaFoldDB" id="A0A0M2SHK3"/>
<accession>A0A0M2SHK3</accession>
<feature type="domain" description="PRC-barrel" evidence="1">
    <location>
        <begin position="91"/>
        <end position="155"/>
    </location>
</feature>
<evidence type="ECO:0000313" key="3">
    <source>
        <dbReference type="Proteomes" id="UP000034166"/>
    </source>
</evidence>
<dbReference type="SUPFAM" id="SSF50346">
    <property type="entry name" value="PRC-barrel domain"/>
    <property type="match status" value="2"/>
</dbReference>
<organism evidence="2 3">
    <name type="scientific">Mesobacillus campisalis</name>
    <dbReference type="NCBI Taxonomy" id="1408103"/>
    <lineage>
        <taxon>Bacteria</taxon>
        <taxon>Bacillati</taxon>
        <taxon>Bacillota</taxon>
        <taxon>Bacilli</taxon>
        <taxon>Bacillales</taxon>
        <taxon>Bacillaceae</taxon>
        <taxon>Mesobacillus</taxon>
    </lineage>
</organism>
<keyword evidence="3" id="KW-1185">Reference proteome</keyword>
<dbReference type="Pfam" id="PF05239">
    <property type="entry name" value="PRC"/>
    <property type="match status" value="2"/>
</dbReference>
<dbReference type="Proteomes" id="UP000034166">
    <property type="component" value="Unassembled WGS sequence"/>
</dbReference>
<dbReference type="EMBL" id="LAYY01000101">
    <property type="protein sequence ID" value="KKK33106.1"/>
    <property type="molecule type" value="Genomic_DNA"/>
</dbReference>
<dbReference type="Gene3D" id="2.30.30.240">
    <property type="entry name" value="PRC-barrel domain"/>
    <property type="match status" value="2"/>
</dbReference>
<evidence type="ECO:0000259" key="1">
    <source>
        <dbReference type="Pfam" id="PF05239"/>
    </source>
</evidence>
<proteinExistence type="predicted"/>
<dbReference type="InterPro" id="IPR011033">
    <property type="entry name" value="PRC_barrel-like_sf"/>
</dbReference>
<evidence type="ECO:0000313" key="2">
    <source>
        <dbReference type="EMBL" id="KKK33106.1"/>
    </source>
</evidence>
<gene>
    <name evidence="2" type="ORF">WQ57_24510</name>
</gene>
<dbReference type="InterPro" id="IPR027275">
    <property type="entry name" value="PRC-brl_dom"/>
</dbReference>